<sequence>MRSSHGNLSARGDVFATPTSKMPLLDILCDLWHPEANPDGYVSLGVAENTLMHEELIEHMTKNFTVDSHSLTCGDGFSGSHRLRNILARFINQKFHPHEPITNKELIVTSGAGQAIELSGFSLCNPGDGVLLARPHYGNFPIDLGFRAQAKVVGVSFGDVDPLSLETVDVYEKALLDAQSQGIRVRALLVCNPHNPLGRCYTREVLEAYMRFCQKHGLHLISDEVYALSVWKNSEVPHAPEFTSILAMNPDNIIDRNLIHVIWGMSKDFGSNGVKVGCLITRNEAFMRACEANSYFSCPSSLSDLTTSYILSDDAFIDTFVKTNRIRLAENYLTTTRFLEDHHIPYKKGSNAGLFVWADLFQPIRSEIDAILQKEVASGKTTDQVLWGLEEKLQETLLAHKIFLARGADFGSDVPGWFRIVFAHEKAYLLLGLGRVVEAVKAFRQT</sequence>
<dbReference type="OrthoDB" id="7042322at2759"/>
<dbReference type="PRINTS" id="PR00753">
    <property type="entry name" value="ACCSYNTHASE"/>
</dbReference>
<name>A0A8K0S406_9HYPO</name>
<keyword evidence="4" id="KW-1185">Reference proteome</keyword>
<dbReference type="EMBL" id="JAGPXF010000003">
    <property type="protein sequence ID" value="KAH7251479.1"/>
    <property type="molecule type" value="Genomic_DNA"/>
</dbReference>
<dbReference type="GO" id="GO:0008483">
    <property type="term" value="F:transaminase activity"/>
    <property type="evidence" value="ECO:0007669"/>
    <property type="project" value="TreeGrafter"/>
</dbReference>
<organism evidence="3 4">
    <name type="scientific">Fusarium tricinctum</name>
    <dbReference type="NCBI Taxonomy" id="61284"/>
    <lineage>
        <taxon>Eukaryota</taxon>
        <taxon>Fungi</taxon>
        <taxon>Dikarya</taxon>
        <taxon>Ascomycota</taxon>
        <taxon>Pezizomycotina</taxon>
        <taxon>Sordariomycetes</taxon>
        <taxon>Hypocreomycetidae</taxon>
        <taxon>Hypocreales</taxon>
        <taxon>Nectriaceae</taxon>
        <taxon>Fusarium</taxon>
        <taxon>Fusarium tricinctum species complex</taxon>
    </lineage>
</organism>
<evidence type="ECO:0000259" key="2">
    <source>
        <dbReference type="Pfam" id="PF00155"/>
    </source>
</evidence>
<dbReference type="Proteomes" id="UP000813427">
    <property type="component" value="Unassembled WGS sequence"/>
</dbReference>
<keyword evidence="3" id="KW-0808">Transferase</keyword>
<comment type="caution">
    <text evidence="3">The sequence shown here is derived from an EMBL/GenBank/DDBJ whole genome shotgun (WGS) entry which is preliminary data.</text>
</comment>
<dbReference type="SUPFAM" id="SSF53383">
    <property type="entry name" value="PLP-dependent transferases"/>
    <property type="match status" value="1"/>
</dbReference>
<dbReference type="InterPro" id="IPR004839">
    <property type="entry name" value="Aminotransferase_I/II_large"/>
</dbReference>
<dbReference type="AlphaFoldDB" id="A0A8K0S406"/>
<dbReference type="PANTHER" id="PTHR43795">
    <property type="entry name" value="BIFUNCTIONAL ASPARTATE AMINOTRANSFERASE AND GLUTAMATE/ASPARTATE-PREPHENATE AMINOTRANSFERASE-RELATED"/>
    <property type="match status" value="1"/>
</dbReference>
<dbReference type="PANTHER" id="PTHR43795:SF63">
    <property type="entry name" value="PUTATIVE (AFU_ORTHOLOGUE AFUA_4G00630)-RELATED"/>
    <property type="match status" value="1"/>
</dbReference>
<gene>
    <name evidence="3" type="ORF">BKA59DRAFT_416260</name>
</gene>
<dbReference type="InterPro" id="IPR015421">
    <property type="entry name" value="PyrdxlP-dep_Trfase_major"/>
</dbReference>
<dbReference type="Gene3D" id="3.90.1150.10">
    <property type="entry name" value="Aspartate Aminotransferase, domain 1"/>
    <property type="match status" value="1"/>
</dbReference>
<protein>
    <submittedName>
        <fullName evidence="3">Pyridoxal phosphate-dependent transferase</fullName>
    </submittedName>
</protein>
<reference evidence="3" key="1">
    <citation type="journal article" date="2021" name="Nat. Commun.">
        <title>Genetic determinants of endophytism in the Arabidopsis root mycobiome.</title>
        <authorList>
            <person name="Mesny F."/>
            <person name="Miyauchi S."/>
            <person name="Thiergart T."/>
            <person name="Pickel B."/>
            <person name="Atanasova L."/>
            <person name="Karlsson M."/>
            <person name="Huettel B."/>
            <person name="Barry K.W."/>
            <person name="Haridas S."/>
            <person name="Chen C."/>
            <person name="Bauer D."/>
            <person name="Andreopoulos W."/>
            <person name="Pangilinan J."/>
            <person name="LaButti K."/>
            <person name="Riley R."/>
            <person name="Lipzen A."/>
            <person name="Clum A."/>
            <person name="Drula E."/>
            <person name="Henrissat B."/>
            <person name="Kohler A."/>
            <person name="Grigoriev I.V."/>
            <person name="Martin F.M."/>
            <person name="Hacquard S."/>
        </authorList>
    </citation>
    <scope>NUCLEOTIDE SEQUENCE</scope>
    <source>
        <strain evidence="3">MPI-SDFR-AT-0068</strain>
    </source>
</reference>
<dbReference type="CDD" id="cd00609">
    <property type="entry name" value="AAT_like"/>
    <property type="match status" value="1"/>
</dbReference>
<accession>A0A8K0S406</accession>
<feature type="domain" description="Aminotransferase class I/classII large" evidence="2">
    <location>
        <begin position="42"/>
        <end position="427"/>
    </location>
</feature>
<dbReference type="Gene3D" id="3.40.640.10">
    <property type="entry name" value="Type I PLP-dependent aspartate aminotransferase-like (Major domain)"/>
    <property type="match status" value="1"/>
</dbReference>
<dbReference type="GO" id="GO:0006520">
    <property type="term" value="P:amino acid metabolic process"/>
    <property type="evidence" value="ECO:0007669"/>
    <property type="project" value="TreeGrafter"/>
</dbReference>
<dbReference type="GO" id="GO:0030170">
    <property type="term" value="F:pyridoxal phosphate binding"/>
    <property type="evidence" value="ECO:0007669"/>
    <property type="project" value="InterPro"/>
</dbReference>
<proteinExistence type="predicted"/>
<evidence type="ECO:0000313" key="3">
    <source>
        <dbReference type="EMBL" id="KAH7251479.1"/>
    </source>
</evidence>
<evidence type="ECO:0000256" key="1">
    <source>
        <dbReference type="ARBA" id="ARBA00022898"/>
    </source>
</evidence>
<dbReference type="Pfam" id="PF00155">
    <property type="entry name" value="Aminotran_1_2"/>
    <property type="match status" value="1"/>
</dbReference>
<dbReference type="InterPro" id="IPR015422">
    <property type="entry name" value="PyrdxlP-dep_Trfase_small"/>
</dbReference>
<keyword evidence="1" id="KW-0663">Pyridoxal phosphate</keyword>
<dbReference type="InterPro" id="IPR015424">
    <property type="entry name" value="PyrdxlP-dep_Trfase"/>
</dbReference>
<dbReference type="InterPro" id="IPR050478">
    <property type="entry name" value="Ethylene_sulfur-biosynth"/>
</dbReference>
<evidence type="ECO:0000313" key="4">
    <source>
        <dbReference type="Proteomes" id="UP000813427"/>
    </source>
</evidence>